<dbReference type="GO" id="GO:0006508">
    <property type="term" value="P:proteolysis"/>
    <property type="evidence" value="ECO:0007669"/>
    <property type="project" value="UniProtKB-KW"/>
</dbReference>
<keyword evidence="1" id="KW-1188">Viral release from host cell</keyword>
<dbReference type="InterPro" id="IPR006433">
    <property type="entry name" value="Prohead_protease"/>
</dbReference>
<protein>
    <submittedName>
        <fullName evidence="5">HK97 family phage prohead protease</fullName>
    </submittedName>
</protein>
<name>A0A3E3JYG6_9FIRM</name>
<dbReference type="RefSeq" id="WP_117493933.1">
    <property type="nucleotide sequence ID" value="NZ_CALBAT010000001.1"/>
</dbReference>
<dbReference type="Proteomes" id="UP000261080">
    <property type="component" value="Unassembled WGS sequence"/>
</dbReference>
<evidence type="ECO:0000256" key="3">
    <source>
        <dbReference type="ARBA" id="ARBA00022801"/>
    </source>
</evidence>
<organism evidence="5 6">
    <name type="scientific">Sellimonas intestinalis</name>
    <dbReference type="NCBI Taxonomy" id="1653434"/>
    <lineage>
        <taxon>Bacteria</taxon>
        <taxon>Bacillati</taxon>
        <taxon>Bacillota</taxon>
        <taxon>Clostridia</taxon>
        <taxon>Lachnospirales</taxon>
        <taxon>Lachnospiraceae</taxon>
        <taxon>Sellimonas</taxon>
    </lineage>
</organism>
<dbReference type="InterPro" id="IPR054613">
    <property type="entry name" value="Peptidase_S78_dom"/>
</dbReference>
<sequence length="192" mass="22296">MEERNKKSLTRTAKTDFQTRDEKEAGKVIEGYFAVFNSETELWPGAYEEIAPDAFNNTLGNDIRALANHDTTLVLGRNKSGTLRLAVDSHGLWGEIHVNEKDSDAMNLYERVKRGDVDQCSFGFNILKEETDWREDGTVKWKIEEIDLHEVSVCTFPAYEDTGIQARHKELEQHREKRMQQWKHEQLKKIGR</sequence>
<dbReference type="AlphaFoldDB" id="A0A3E3JYG6"/>
<dbReference type="OrthoDB" id="64791at2"/>
<dbReference type="NCBIfam" id="TIGR01543">
    <property type="entry name" value="proheadase_HK97"/>
    <property type="match status" value="1"/>
</dbReference>
<keyword evidence="3" id="KW-0378">Hydrolase</keyword>
<comment type="caution">
    <text evidence="5">The sequence shown here is derived from an EMBL/GenBank/DDBJ whole genome shotgun (WGS) entry which is preliminary data.</text>
</comment>
<dbReference type="GO" id="GO:0008233">
    <property type="term" value="F:peptidase activity"/>
    <property type="evidence" value="ECO:0007669"/>
    <property type="project" value="UniProtKB-KW"/>
</dbReference>
<reference evidence="5 6" key="1">
    <citation type="submission" date="2018-08" db="EMBL/GenBank/DDBJ databases">
        <title>A genome reference for cultivated species of the human gut microbiota.</title>
        <authorList>
            <person name="Zou Y."/>
            <person name="Xue W."/>
            <person name="Luo G."/>
        </authorList>
    </citation>
    <scope>NUCLEOTIDE SEQUENCE [LARGE SCALE GENOMIC DNA]</scope>
    <source>
        <strain evidence="5 6">AF37-2AT</strain>
    </source>
</reference>
<keyword evidence="2 5" id="KW-0645">Protease</keyword>
<dbReference type="Pfam" id="PF04586">
    <property type="entry name" value="Peptidase_S78"/>
    <property type="match status" value="1"/>
</dbReference>
<keyword evidence="6" id="KW-1185">Reference proteome</keyword>
<dbReference type="EMBL" id="QVLX01000018">
    <property type="protein sequence ID" value="RGE84340.1"/>
    <property type="molecule type" value="Genomic_DNA"/>
</dbReference>
<evidence type="ECO:0000313" key="5">
    <source>
        <dbReference type="EMBL" id="RGE84340.1"/>
    </source>
</evidence>
<evidence type="ECO:0000256" key="1">
    <source>
        <dbReference type="ARBA" id="ARBA00022612"/>
    </source>
</evidence>
<proteinExistence type="predicted"/>
<feature type="domain" description="Prohead serine protease" evidence="4">
    <location>
        <begin position="17"/>
        <end position="175"/>
    </location>
</feature>
<accession>A0A3E3JYG6</accession>
<evidence type="ECO:0000313" key="6">
    <source>
        <dbReference type="Proteomes" id="UP000261080"/>
    </source>
</evidence>
<evidence type="ECO:0000256" key="2">
    <source>
        <dbReference type="ARBA" id="ARBA00022670"/>
    </source>
</evidence>
<evidence type="ECO:0000259" key="4">
    <source>
        <dbReference type="Pfam" id="PF04586"/>
    </source>
</evidence>
<gene>
    <name evidence="5" type="ORF">DW016_15670</name>
</gene>